<dbReference type="OrthoDB" id="9784461at2"/>
<dbReference type="EMBL" id="VFSV01000001">
    <property type="protein sequence ID" value="TRD23632.1"/>
    <property type="molecule type" value="Genomic_DNA"/>
</dbReference>
<dbReference type="Pfam" id="PF22740">
    <property type="entry name" value="PapZ_C"/>
    <property type="match status" value="1"/>
</dbReference>
<proteinExistence type="predicted"/>
<dbReference type="InterPro" id="IPR027417">
    <property type="entry name" value="P-loop_NTPase"/>
</dbReference>
<reference evidence="6 7" key="1">
    <citation type="submission" date="2019-06" db="EMBL/GenBank/DDBJ databases">
        <title>Paenimaribius caenipelagi gen. nov., sp. nov., isolated from a tidal flat.</title>
        <authorList>
            <person name="Yoon J.-H."/>
        </authorList>
    </citation>
    <scope>NUCLEOTIDE SEQUENCE [LARGE SCALE GENOMIC DNA]</scope>
    <source>
        <strain evidence="6 7">JBTF-M29</strain>
    </source>
</reference>
<evidence type="ECO:0000256" key="2">
    <source>
        <dbReference type="ARBA" id="ARBA00022840"/>
    </source>
</evidence>
<keyword evidence="3" id="KW-0342">GTP-binding</keyword>
<name>A0A547QB72_9RHOB</name>
<dbReference type="SUPFAM" id="SSF52540">
    <property type="entry name" value="P-loop containing nucleoside triphosphate hydrolases"/>
    <property type="match status" value="1"/>
</dbReference>
<dbReference type="InterPro" id="IPR005337">
    <property type="entry name" value="RapZ-like"/>
</dbReference>
<dbReference type="PANTHER" id="PTHR30448">
    <property type="entry name" value="RNASE ADAPTER PROTEIN RAPZ"/>
    <property type="match status" value="1"/>
</dbReference>
<dbReference type="InterPro" id="IPR053930">
    <property type="entry name" value="RapZ-like_N"/>
</dbReference>
<sequence length="277" mass="31277">MRILEDMGFEVIDNLPFSLFDALLEQGTAGRSMALSVDVRNRDFSGPELVRLLDQVCEDSRIEAEVLFLDATLDVLINRYSESRRRHPLSPEGGPRSGLTRELEMLAPARARATARIDTSHLSPHELRSELHRVFGTGHDPGIAITVTSFSYKQAMPLGVDLAFDMRFLRNPHWEAELRSLTGLDPAVQDYVKADPRFADQVCKIYELVEALLPEYNLEGKTHLNIAFGCTGGQHRSVTVTEWMRDRLEKAGWRVSTRHSVLERRTQVAWPGRGAQP</sequence>
<comment type="caution">
    <text evidence="6">The sequence shown here is derived from an EMBL/GenBank/DDBJ whole genome shotgun (WGS) entry which is preliminary data.</text>
</comment>
<evidence type="ECO:0000259" key="5">
    <source>
        <dbReference type="Pfam" id="PF22740"/>
    </source>
</evidence>
<protein>
    <submittedName>
        <fullName evidence="6">RNase adapter RapZ</fullName>
    </submittedName>
</protein>
<keyword evidence="2" id="KW-0067">ATP-binding</keyword>
<dbReference type="GO" id="GO:0005524">
    <property type="term" value="F:ATP binding"/>
    <property type="evidence" value="ECO:0007669"/>
    <property type="project" value="UniProtKB-KW"/>
</dbReference>
<dbReference type="AlphaFoldDB" id="A0A547QB72"/>
<keyword evidence="1" id="KW-0547">Nucleotide-binding</keyword>
<accession>A0A547QB72</accession>
<evidence type="ECO:0000313" key="6">
    <source>
        <dbReference type="EMBL" id="TRD23632.1"/>
    </source>
</evidence>
<organism evidence="6 7">
    <name type="scientific">Palleronia caenipelagi</name>
    <dbReference type="NCBI Taxonomy" id="2489174"/>
    <lineage>
        <taxon>Bacteria</taxon>
        <taxon>Pseudomonadati</taxon>
        <taxon>Pseudomonadota</taxon>
        <taxon>Alphaproteobacteria</taxon>
        <taxon>Rhodobacterales</taxon>
        <taxon>Roseobacteraceae</taxon>
        <taxon>Palleronia</taxon>
    </lineage>
</organism>
<evidence type="ECO:0000259" key="4">
    <source>
        <dbReference type="Pfam" id="PF03668"/>
    </source>
</evidence>
<dbReference type="GO" id="GO:0005525">
    <property type="term" value="F:GTP binding"/>
    <property type="evidence" value="ECO:0007669"/>
    <property type="project" value="UniProtKB-KW"/>
</dbReference>
<dbReference type="NCBIfam" id="NF003828">
    <property type="entry name" value="PRK05416.1"/>
    <property type="match status" value="1"/>
</dbReference>
<feature type="domain" description="RapZ C-terminal" evidence="5">
    <location>
        <begin position="144"/>
        <end position="260"/>
    </location>
</feature>
<keyword evidence="7" id="KW-1185">Reference proteome</keyword>
<dbReference type="Proteomes" id="UP000318590">
    <property type="component" value="Unassembled WGS sequence"/>
</dbReference>
<gene>
    <name evidence="6" type="primary">rapZ</name>
    <name evidence="6" type="ORF">FEV53_00700</name>
</gene>
<dbReference type="PANTHER" id="PTHR30448:SF0">
    <property type="entry name" value="RNASE ADAPTER PROTEIN RAPZ"/>
    <property type="match status" value="1"/>
</dbReference>
<evidence type="ECO:0000256" key="3">
    <source>
        <dbReference type="ARBA" id="ARBA00023134"/>
    </source>
</evidence>
<evidence type="ECO:0000256" key="1">
    <source>
        <dbReference type="ARBA" id="ARBA00022741"/>
    </source>
</evidence>
<evidence type="ECO:0000313" key="7">
    <source>
        <dbReference type="Proteomes" id="UP000318590"/>
    </source>
</evidence>
<dbReference type="InterPro" id="IPR053931">
    <property type="entry name" value="RapZ_C"/>
</dbReference>
<dbReference type="Pfam" id="PF03668">
    <property type="entry name" value="RapZ-like_N"/>
    <property type="match status" value="1"/>
</dbReference>
<feature type="domain" description="RapZ-like N-terminal" evidence="4">
    <location>
        <begin position="2"/>
        <end position="137"/>
    </location>
</feature>